<organism evidence="3 4">
    <name type="scientific">Vitrella brassicaformis (strain CCMP3155)</name>
    <dbReference type="NCBI Taxonomy" id="1169540"/>
    <lineage>
        <taxon>Eukaryota</taxon>
        <taxon>Sar</taxon>
        <taxon>Alveolata</taxon>
        <taxon>Colpodellida</taxon>
        <taxon>Vitrellaceae</taxon>
        <taxon>Vitrella</taxon>
    </lineage>
</organism>
<keyword evidence="4" id="KW-1185">Reference proteome</keyword>
<feature type="compositionally biased region" description="Basic and acidic residues" evidence="1">
    <location>
        <begin position="347"/>
        <end position="358"/>
    </location>
</feature>
<name>A0A0G4EDT5_VITBC</name>
<reference evidence="3 4" key="1">
    <citation type="submission" date="2014-11" db="EMBL/GenBank/DDBJ databases">
        <authorList>
            <person name="Zhu J."/>
            <person name="Qi W."/>
            <person name="Song R."/>
        </authorList>
    </citation>
    <scope>NUCLEOTIDE SEQUENCE [LARGE SCALE GENOMIC DNA]</scope>
</reference>
<evidence type="ECO:0000256" key="1">
    <source>
        <dbReference type="SAM" id="MobiDB-lite"/>
    </source>
</evidence>
<feature type="compositionally biased region" description="Basic and acidic residues" evidence="1">
    <location>
        <begin position="256"/>
        <end position="302"/>
    </location>
</feature>
<evidence type="ECO:0000313" key="4">
    <source>
        <dbReference type="Proteomes" id="UP000041254"/>
    </source>
</evidence>
<evidence type="ECO:0000313" key="3">
    <source>
        <dbReference type="EMBL" id="CEL93891.1"/>
    </source>
</evidence>
<sequence length="718" mass="76102">MPMVVDPIVVFLLTVPFFLPAAHAQLQSLCSPESCLLKSTTEEPIMYDPSCKFGKTDGLGCQARGEECCRFCGFGPYARNKCACNAPFSLLTEKEDSEYVMGVFDPLLGDYPDVDVAYDMKKDTSTFRYRFRSAEGLPFNSVTLGVCGCSSEHIKSVHFESTPPVKGLDGGLDWEVDSETEDVGGIELLVPDNDGESLKEAVFAITVEGPVSVSNVNSLLTVSGVANTSDSGEKEQPMTAMIPFVIKGPNCADDSGTDKDASSKKRDDNDDKDASSKKRDDKQEDKDASSKKRDDKQEKKDEIADDGGPSLGDALDVDMDALAEALAILQGGIDSHGSQAKAAGPHTDTKAAEKKKNEINGIISRISDSSPPVDLLSALLATEEQIDDDTDSTQSQGTDEGTKEKSDSFLEPSAADDGKPSSSIISLGGAGDGEHKISVDDLRDSADQVVNKKASQSLIGAVDTAQDADETSDDGAEDDDAEMMVGGGDKQAVEDPSPADEKRTKIVNDAKINATSSQSQQQGGGSNAPQTPQTPPNVVHQLPPSPHSGLLGIRSPPPFSAPAAAAAGQPCGSQICDPNARCLLEVDHNRAYPVNTAPARRPIAAELSKVTGWQQQSLVSVRSFVCRCLYGWTGDGQSCQPGAASEQFATVRQRAPGNGLAIIGGGRRRGRLDRMFTFKLFPDREVSVPPAALMATYQEGSDDAAVTVTSVGRPGRFF</sequence>
<feature type="region of interest" description="Disordered" evidence="1">
    <location>
        <begin position="335"/>
        <end position="501"/>
    </location>
</feature>
<protein>
    <submittedName>
        <fullName evidence="3">Uncharacterized protein</fullName>
    </submittedName>
</protein>
<feature type="region of interest" description="Disordered" evidence="1">
    <location>
        <begin position="246"/>
        <end position="312"/>
    </location>
</feature>
<accession>A0A0G4EDT5</accession>
<gene>
    <name evidence="3" type="ORF">Vbra_11427</name>
</gene>
<feature type="compositionally biased region" description="Acidic residues" evidence="1">
    <location>
        <begin position="466"/>
        <end position="482"/>
    </location>
</feature>
<dbReference type="EMBL" id="CDMY01000198">
    <property type="protein sequence ID" value="CEL93891.1"/>
    <property type="molecule type" value="Genomic_DNA"/>
</dbReference>
<feature type="chain" id="PRO_5005187466" evidence="2">
    <location>
        <begin position="25"/>
        <end position="718"/>
    </location>
</feature>
<evidence type="ECO:0000256" key="2">
    <source>
        <dbReference type="SAM" id="SignalP"/>
    </source>
</evidence>
<feature type="compositionally biased region" description="Basic and acidic residues" evidence="1">
    <location>
        <begin position="432"/>
        <end position="446"/>
    </location>
</feature>
<dbReference type="VEuPathDB" id="CryptoDB:Vbra_11427"/>
<feature type="signal peptide" evidence="2">
    <location>
        <begin position="1"/>
        <end position="24"/>
    </location>
</feature>
<dbReference type="InParanoid" id="A0A0G4EDT5"/>
<feature type="region of interest" description="Disordered" evidence="1">
    <location>
        <begin position="514"/>
        <end position="554"/>
    </location>
</feature>
<keyword evidence="2" id="KW-0732">Signal</keyword>
<dbReference type="Proteomes" id="UP000041254">
    <property type="component" value="Unassembled WGS sequence"/>
</dbReference>
<proteinExistence type="predicted"/>
<dbReference type="AlphaFoldDB" id="A0A0G4EDT5"/>